<evidence type="ECO:0000313" key="4">
    <source>
        <dbReference type="Proteomes" id="UP001497744"/>
    </source>
</evidence>
<dbReference type="AlphaFoldDB" id="A0AAV4M2B4"/>
<proteinExistence type="predicted"/>
<evidence type="ECO:0000256" key="1">
    <source>
        <dbReference type="SAM" id="MobiDB-lite"/>
    </source>
</evidence>
<dbReference type="EMBL" id="BPLF01000005">
    <property type="protein sequence ID" value="GIX65531.1"/>
    <property type="molecule type" value="Genomic_DNA"/>
</dbReference>
<keyword evidence="2" id="KW-0732">Signal</keyword>
<feature type="signal peptide" evidence="2">
    <location>
        <begin position="1"/>
        <end position="19"/>
    </location>
</feature>
<feature type="chain" id="PRO_5043685807" evidence="2">
    <location>
        <begin position="20"/>
        <end position="981"/>
    </location>
</feature>
<dbReference type="GeneID" id="94197012"/>
<name>A0AAV4M2B4_BABCB</name>
<feature type="region of interest" description="Disordered" evidence="1">
    <location>
        <begin position="681"/>
        <end position="706"/>
    </location>
</feature>
<keyword evidence="4" id="KW-1185">Reference proteome</keyword>
<dbReference type="InterPro" id="IPR038160">
    <property type="entry name" value="6_CYS_dom_sf"/>
</dbReference>
<gene>
    <name evidence="3" type="ORF">BcabD6B2_49660</name>
</gene>
<evidence type="ECO:0000313" key="3">
    <source>
        <dbReference type="EMBL" id="GIX65531.1"/>
    </source>
</evidence>
<comment type="caution">
    <text evidence="3">The sequence shown here is derived from an EMBL/GenBank/DDBJ whole genome shotgun (WGS) entry which is preliminary data.</text>
</comment>
<dbReference type="Proteomes" id="UP001497744">
    <property type="component" value="Unassembled WGS sequence"/>
</dbReference>
<dbReference type="Gene3D" id="2.60.40.2860">
    <property type="match status" value="2"/>
</dbReference>
<accession>A0AAV4M2B4</accession>
<protein>
    <submittedName>
        <fullName evidence="3">Membrane protein, putative</fullName>
    </submittedName>
</protein>
<dbReference type="RefSeq" id="XP_067717600.1">
    <property type="nucleotide sequence ID" value="XM_067861499.1"/>
</dbReference>
<evidence type="ECO:0000256" key="2">
    <source>
        <dbReference type="SAM" id="SignalP"/>
    </source>
</evidence>
<reference evidence="3 4" key="1">
    <citation type="submission" date="2021-06" db="EMBL/GenBank/DDBJ databases">
        <title>Genome sequence of Babesia caballi.</title>
        <authorList>
            <person name="Yamagishi J."/>
            <person name="Kidaka T."/>
            <person name="Ochi A."/>
        </authorList>
    </citation>
    <scope>NUCLEOTIDE SEQUENCE [LARGE SCALE GENOMIC DNA]</scope>
    <source>
        <strain evidence="3">USDA-D6B2</strain>
    </source>
</reference>
<sequence length="981" mass="109083">MSSFGWVLLTFFAFDTLEAWPVFEKNEVFDFQKLGTPTSKNHVNVYTSIWSMGNSIEIICPRRKNGVPFDLLPNKVQTAAKNQIYAYAKVNGVYEKVNISAILHVEEALERVALKYRFGVTTLKLHYPRGKLLMKHNWDSFDLHCSAATYINTVSDSLDECLAGPEVGKDKHECPCTGCGRSSAPMLGIVRVKLTNVPRVLQGCGTFAVPLLMGGSESSADGKRSCTVDVMETPDIGFACSGHIEPARCPEQMYDSATDQLMSVPFKVDVTPTEYDGHMLLKMRYDRSTVREQFSGYCRCFDPSTDKTNAVITIKNQQEYVCDLSARLAEHMEKPIVGDWCDVVLQPESSVTIMFPVDDKESMELETPSGSASNRSLTPTRLSVETLSRVICNNALHYTTVTLESLGLASLVTVDDSLIDIGVVTIKYSVAESANEVTKPTSLYYKYQMDSPIKISDAYSITGTVKVTLNPEPVSNIQFIHDTFSSPANSSTAASSGEYALTLNRPPPKVYDFYSDNFQIVPVYCNTHEMLVPNDCTTLAFDASRRNVVPFPTGFRLPNNTLAANKSYIDVVGPDTEAVSLSCCCLDSQGIESSRYTFHHMIIRHLANDAIDGGAYGIISVPRVEMFKKKDEKLRLKIKEIPLTVSTGPCEEINVSIGDAVFRKCKFQMRPKQVQFGTLPRKKTVRGQPDHIGEGVTDDIERSTSTSMEDPALNNAVWMPFNDYNEFFNLVKLGETYSLSAMELGEVMIATGGFQISQEERVDANTVERSKLVIRYPKSAIVISKTGNTNIALHYACGAVSHATYVSTQSNDEDKNGSNAQNPIKEVRSMEVWEIVKVIIPTTDPYVHGCGVPSDAGNLFRPETEIVHNTEGRRIGCEVDLKYVRRAGFYCPLPYRTDPPNCRPVLGSHSVEMQRFSDITFSVSRSNNLFIFTQKRLGFVHKIASMWWNGTQSFQCHCVSITGRRLSTINIIPRDNITACI</sequence>
<organism evidence="3 4">
    <name type="scientific">Babesia caballi</name>
    <dbReference type="NCBI Taxonomy" id="5871"/>
    <lineage>
        <taxon>Eukaryota</taxon>
        <taxon>Sar</taxon>
        <taxon>Alveolata</taxon>
        <taxon>Apicomplexa</taxon>
        <taxon>Aconoidasida</taxon>
        <taxon>Piroplasmida</taxon>
        <taxon>Babesiidae</taxon>
        <taxon>Babesia</taxon>
    </lineage>
</organism>